<organism evidence="1 2">
    <name type="scientific">Choiromyces venosus 120613-1</name>
    <dbReference type="NCBI Taxonomy" id="1336337"/>
    <lineage>
        <taxon>Eukaryota</taxon>
        <taxon>Fungi</taxon>
        <taxon>Dikarya</taxon>
        <taxon>Ascomycota</taxon>
        <taxon>Pezizomycotina</taxon>
        <taxon>Pezizomycetes</taxon>
        <taxon>Pezizales</taxon>
        <taxon>Tuberaceae</taxon>
        <taxon>Choiromyces</taxon>
    </lineage>
</organism>
<dbReference type="OrthoDB" id="61116at2759"/>
<evidence type="ECO:0000313" key="1">
    <source>
        <dbReference type="EMBL" id="RPA92405.1"/>
    </source>
</evidence>
<dbReference type="EMBL" id="ML120473">
    <property type="protein sequence ID" value="RPA92405.1"/>
    <property type="molecule type" value="Genomic_DNA"/>
</dbReference>
<reference evidence="1 2" key="1">
    <citation type="journal article" date="2018" name="Nat. Ecol. Evol.">
        <title>Pezizomycetes genomes reveal the molecular basis of ectomycorrhizal truffle lifestyle.</title>
        <authorList>
            <person name="Murat C."/>
            <person name="Payen T."/>
            <person name="Noel B."/>
            <person name="Kuo A."/>
            <person name="Morin E."/>
            <person name="Chen J."/>
            <person name="Kohler A."/>
            <person name="Krizsan K."/>
            <person name="Balestrini R."/>
            <person name="Da Silva C."/>
            <person name="Montanini B."/>
            <person name="Hainaut M."/>
            <person name="Levati E."/>
            <person name="Barry K.W."/>
            <person name="Belfiori B."/>
            <person name="Cichocki N."/>
            <person name="Clum A."/>
            <person name="Dockter R.B."/>
            <person name="Fauchery L."/>
            <person name="Guy J."/>
            <person name="Iotti M."/>
            <person name="Le Tacon F."/>
            <person name="Lindquist E.A."/>
            <person name="Lipzen A."/>
            <person name="Malagnac F."/>
            <person name="Mello A."/>
            <person name="Molinier V."/>
            <person name="Miyauchi S."/>
            <person name="Poulain J."/>
            <person name="Riccioni C."/>
            <person name="Rubini A."/>
            <person name="Sitrit Y."/>
            <person name="Splivallo R."/>
            <person name="Traeger S."/>
            <person name="Wang M."/>
            <person name="Zifcakova L."/>
            <person name="Wipf D."/>
            <person name="Zambonelli A."/>
            <person name="Paolocci F."/>
            <person name="Nowrousian M."/>
            <person name="Ottonello S."/>
            <person name="Baldrian P."/>
            <person name="Spatafora J.W."/>
            <person name="Henrissat B."/>
            <person name="Nagy L.G."/>
            <person name="Aury J.M."/>
            <person name="Wincker P."/>
            <person name="Grigoriev I.V."/>
            <person name="Bonfante P."/>
            <person name="Martin F.M."/>
        </authorList>
    </citation>
    <scope>NUCLEOTIDE SEQUENCE [LARGE SCALE GENOMIC DNA]</scope>
    <source>
        <strain evidence="1 2">120613-1</strain>
    </source>
</reference>
<keyword evidence="2" id="KW-1185">Reference proteome</keyword>
<name>A0A3N4J2L9_9PEZI</name>
<proteinExistence type="predicted"/>
<protein>
    <submittedName>
        <fullName evidence="1">Uncharacterized protein</fullName>
    </submittedName>
</protein>
<accession>A0A3N4J2L9</accession>
<gene>
    <name evidence="1" type="ORF">L873DRAFT_191201</name>
</gene>
<dbReference type="AlphaFoldDB" id="A0A3N4J2L9"/>
<evidence type="ECO:0000313" key="2">
    <source>
        <dbReference type="Proteomes" id="UP000276215"/>
    </source>
</evidence>
<feature type="non-terminal residue" evidence="1">
    <location>
        <position position="1"/>
    </location>
</feature>
<dbReference type="Proteomes" id="UP000276215">
    <property type="component" value="Unassembled WGS sequence"/>
</dbReference>
<sequence length="66" mass="7779">NSYRTLNRFNIYQLHCIPLSRTLIPHNVTFRIGGGLVGIWITNELRFRDFVPKSLFLQWGIEFIGE</sequence>